<proteinExistence type="predicted"/>
<dbReference type="AlphaFoldDB" id="A0A545AQG7"/>
<keyword evidence="3" id="KW-1185">Reference proteome</keyword>
<accession>A0A545AQG7</accession>
<dbReference type="InParanoid" id="A0A545AQG7"/>
<reference evidence="2 3" key="1">
    <citation type="submission" date="2019-07" db="EMBL/GenBank/DDBJ databases">
        <title>Cryptosporangium phraense sp. nov., isolated from plant litter.</title>
        <authorList>
            <person name="Suriyachadkun C."/>
        </authorList>
    </citation>
    <scope>NUCLEOTIDE SEQUENCE [LARGE SCALE GENOMIC DNA]</scope>
    <source>
        <strain evidence="2 3">A-T 5661</strain>
    </source>
</reference>
<evidence type="ECO:0000313" key="2">
    <source>
        <dbReference type="EMBL" id="TQS43481.1"/>
    </source>
</evidence>
<comment type="caution">
    <text evidence="2">The sequence shown here is derived from an EMBL/GenBank/DDBJ whole genome shotgun (WGS) entry which is preliminary data.</text>
</comment>
<name>A0A545AQG7_9ACTN</name>
<dbReference type="InterPro" id="IPR025847">
    <property type="entry name" value="MEDS_domain"/>
</dbReference>
<dbReference type="Proteomes" id="UP000317982">
    <property type="component" value="Unassembled WGS sequence"/>
</dbReference>
<protein>
    <recommendedName>
        <fullName evidence="1">MEDS domain-containing protein</fullName>
    </recommendedName>
</protein>
<sequence>MPETTMAATLGGVSLDAGDHLCVFYRGQEERDRLLLPFLAEGLRAGHAVLYLGREGEKDTIAARLGGRGNLEIGEPEDGHLRDGRYSPEDLFERLDDWVARTLSSGAAPFGRTAGDMSWASRLMSPGLVPELVGEEIAVTRWLRQYPLVVLCLYDLDLFGGELIIPMVKAHPKVWMAGTLVENPYYLRSTESVVRR</sequence>
<dbReference type="EMBL" id="VIRS01000013">
    <property type="protein sequence ID" value="TQS43481.1"/>
    <property type="molecule type" value="Genomic_DNA"/>
</dbReference>
<dbReference type="OrthoDB" id="116243at2"/>
<organism evidence="2 3">
    <name type="scientific">Cryptosporangium phraense</name>
    <dbReference type="NCBI Taxonomy" id="2593070"/>
    <lineage>
        <taxon>Bacteria</taxon>
        <taxon>Bacillati</taxon>
        <taxon>Actinomycetota</taxon>
        <taxon>Actinomycetes</taxon>
        <taxon>Cryptosporangiales</taxon>
        <taxon>Cryptosporangiaceae</taxon>
        <taxon>Cryptosporangium</taxon>
    </lineage>
</organism>
<dbReference type="RefSeq" id="WP_142706179.1">
    <property type="nucleotide sequence ID" value="NZ_VIRS01000013.1"/>
</dbReference>
<evidence type="ECO:0000259" key="1">
    <source>
        <dbReference type="Pfam" id="PF14417"/>
    </source>
</evidence>
<feature type="domain" description="MEDS" evidence="1">
    <location>
        <begin position="19"/>
        <end position="172"/>
    </location>
</feature>
<gene>
    <name evidence="2" type="ORF">FL583_19855</name>
</gene>
<dbReference type="Pfam" id="PF14417">
    <property type="entry name" value="MEDS"/>
    <property type="match status" value="1"/>
</dbReference>
<evidence type="ECO:0000313" key="3">
    <source>
        <dbReference type="Proteomes" id="UP000317982"/>
    </source>
</evidence>